<feature type="compositionally biased region" description="Polar residues" evidence="1">
    <location>
        <begin position="49"/>
        <end position="60"/>
    </location>
</feature>
<evidence type="ECO:0000313" key="2">
    <source>
        <dbReference type="EMBL" id="PRC94537.1"/>
    </source>
</evidence>
<dbReference type="RefSeq" id="WP_105530264.1">
    <property type="nucleotide sequence ID" value="NZ_PUGF01000002.1"/>
</dbReference>
<dbReference type="AlphaFoldDB" id="A0A2S9H3J5"/>
<organism evidence="2 3">
    <name type="scientific">Solimicrobium silvestre</name>
    <dbReference type="NCBI Taxonomy" id="2099400"/>
    <lineage>
        <taxon>Bacteria</taxon>
        <taxon>Pseudomonadati</taxon>
        <taxon>Pseudomonadota</taxon>
        <taxon>Betaproteobacteria</taxon>
        <taxon>Burkholderiales</taxon>
        <taxon>Oxalobacteraceae</taxon>
        <taxon>Solimicrobium</taxon>
    </lineage>
</organism>
<feature type="compositionally biased region" description="Low complexity" evidence="1">
    <location>
        <begin position="32"/>
        <end position="41"/>
    </location>
</feature>
<protein>
    <submittedName>
        <fullName evidence="2">Uncharacterized protein</fullName>
    </submittedName>
</protein>
<name>A0A2S9H3J5_9BURK</name>
<sequence>MTSAISNVTKTAHTTPVTPPPKQVQNKAPQSNTQNTNKVTTPVPPTATSGNVGTKVNTTA</sequence>
<evidence type="ECO:0000313" key="3">
    <source>
        <dbReference type="Proteomes" id="UP000237839"/>
    </source>
</evidence>
<dbReference type="Proteomes" id="UP000237839">
    <property type="component" value="Unassembled WGS sequence"/>
</dbReference>
<accession>A0A2S9H3J5</accession>
<evidence type="ECO:0000256" key="1">
    <source>
        <dbReference type="SAM" id="MobiDB-lite"/>
    </source>
</evidence>
<proteinExistence type="predicted"/>
<dbReference type="EMBL" id="PUGF01000002">
    <property type="protein sequence ID" value="PRC94537.1"/>
    <property type="molecule type" value="Genomic_DNA"/>
</dbReference>
<gene>
    <name evidence="2" type="ORF">S2091_0540</name>
</gene>
<reference evidence="2 3" key="1">
    <citation type="submission" date="2018-02" db="EMBL/GenBank/DDBJ databases">
        <title>Solimicrobium silvestre gen. nov., sp. nov., isolated from alpine forest soil.</title>
        <authorList>
            <person name="Margesin R."/>
            <person name="Albuquerque L."/>
            <person name="Zhang D.-C."/>
            <person name="Froufe H.J.C."/>
            <person name="Severino R."/>
            <person name="Roxo I."/>
            <person name="Egas C."/>
            <person name="Da Costa M.S."/>
        </authorList>
    </citation>
    <scope>NUCLEOTIDE SEQUENCE [LARGE SCALE GENOMIC DNA]</scope>
    <source>
        <strain evidence="2 3">S20-91</strain>
    </source>
</reference>
<keyword evidence="3" id="KW-1185">Reference proteome</keyword>
<comment type="caution">
    <text evidence="2">The sequence shown here is derived from an EMBL/GenBank/DDBJ whole genome shotgun (WGS) entry which is preliminary data.</text>
</comment>
<feature type="compositionally biased region" description="Polar residues" evidence="1">
    <location>
        <begin position="1"/>
        <end position="13"/>
    </location>
</feature>
<feature type="region of interest" description="Disordered" evidence="1">
    <location>
        <begin position="1"/>
        <end position="60"/>
    </location>
</feature>